<keyword evidence="2 7" id="KW-0812">Transmembrane</keyword>
<keyword evidence="10" id="KW-1185">Reference proteome</keyword>
<dbReference type="Proteomes" id="UP000243519">
    <property type="component" value="Unassembled WGS sequence"/>
</dbReference>
<dbReference type="InterPro" id="IPR017871">
    <property type="entry name" value="ABC_transporter-like_CS"/>
</dbReference>
<dbReference type="InterPro" id="IPR003593">
    <property type="entry name" value="AAA+_ATPase"/>
</dbReference>
<dbReference type="Gene3D" id="3.40.50.300">
    <property type="entry name" value="P-loop containing nucleotide triphosphate hydrolases"/>
    <property type="match status" value="1"/>
</dbReference>
<evidence type="ECO:0000256" key="2">
    <source>
        <dbReference type="ARBA" id="ARBA00022692"/>
    </source>
</evidence>
<comment type="caution">
    <text evidence="9">The sequence shown here is derived from an EMBL/GenBank/DDBJ whole genome shotgun (WGS) entry which is preliminary data.</text>
</comment>
<dbReference type="SMART" id="SM00382">
    <property type="entry name" value="AAA"/>
    <property type="match status" value="1"/>
</dbReference>
<dbReference type="InterPro" id="IPR027417">
    <property type="entry name" value="P-loop_NTPase"/>
</dbReference>
<dbReference type="InterPro" id="IPR050173">
    <property type="entry name" value="ABC_transporter_C-like"/>
</dbReference>
<feature type="transmembrane region" description="Helical" evidence="7">
    <location>
        <begin position="38"/>
        <end position="62"/>
    </location>
</feature>
<proteinExistence type="predicted"/>
<protein>
    <submittedName>
        <fullName evidence="9">ABC multidrug transporter</fullName>
    </submittedName>
</protein>
<evidence type="ECO:0000256" key="3">
    <source>
        <dbReference type="ARBA" id="ARBA00022741"/>
    </source>
</evidence>
<dbReference type="EMBL" id="LHPN01000005">
    <property type="protein sequence ID" value="OAL71823.1"/>
    <property type="molecule type" value="Genomic_DNA"/>
</dbReference>
<evidence type="ECO:0000256" key="7">
    <source>
        <dbReference type="SAM" id="Phobius"/>
    </source>
</evidence>
<dbReference type="GO" id="GO:0016020">
    <property type="term" value="C:membrane"/>
    <property type="evidence" value="ECO:0007669"/>
    <property type="project" value="UniProtKB-SubCell"/>
</dbReference>
<evidence type="ECO:0000313" key="10">
    <source>
        <dbReference type="Proteomes" id="UP000243519"/>
    </source>
</evidence>
<organism evidence="9 10">
    <name type="scientific">Trichophyton violaceum</name>
    <dbReference type="NCBI Taxonomy" id="34388"/>
    <lineage>
        <taxon>Eukaryota</taxon>
        <taxon>Fungi</taxon>
        <taxon>Dikarya</taxon>
        <taxon>Ascomycota</taxon>
        <taxon>Pezizomycotina</taxon>
        <taxon>Eurotiomycetes</taxon>
        <taxon>Eurotiomycetidae</taxon>
        <taxon>Onygenales</taxon>
        <taxon>Arthrodermataceae</taxon>
        <taxon>Trichophyton</taxon>
    </lineage>
</organism>
<dbReference type="InterPro" id="IPR003439">
    <property type="entry name" value="ABC_transporter-like_ATP-bd"/>
</dbReference>
<keyword evidence="5 7" id="KW-1133">Transmembrane helix</keyword>
<evidence type="ECO:0000256" key="1">
    <source>
        <dbReference type="ARBA" id="ARBA00004141"/>
    </source>
</evidence>
<dbReference type="Gene3D" id="1.20.1560.10">
    <property type="entry name" value="ABC transporter type 1, transmembrane domain"/>
    <property type="match status" value="1"/>
</dbReference>
<keyword evidence="6 7" id="KW-0472">Membrane</keyword>
<evidence type="ECO:0000259" key="8">
    <source>
        <dbReference type="PROSITE" id="PS50893"/>
    </source>
</evidence>
<dbReference type="GO" id="GO:0016887">
    <property type="term" value="F:ATP hydrolysis activity"/>
    <property type="evidence" value="ECO:0007669"/>
    <property type="project" value="InterPro"/>
</dbReference>
<dbReference type="SUPFAM" id="SSF90123">
    <property type="entry name" value="ABC transporter transmembrane region"/>
    <property type="match status" value="1"/>
</dbReference>
<dbReference type="InterPro" id="IPR036640">
    <property type="entry name" value="ABC1_TM_sf"/>
</dbReference>
<dbReference type="GO" id="GO:0042626">
    <property type="term" value="F:ATPase-coupled transmembrane transporter activity"/>
    <property type="evidence" value="ECO:0007669"/>
    <property type="project" value="TreeGrafter"/>
</dbReference>
<keyword evidence="3" id="KW-0547">Nucleotide-binding</keyword>
<dbReference type="AlphaFoldDB" id="A0A178FJT7"/>
<evidence type="ECO:0000256" key="4">
    <source>
        <dbReference type="ARBA" id="ARBA00022840"/>
    </source>
</evidence>
<dbReference type="CDD" id="cd03250">
    <property type="entry name" value="ABCC_MRP_domain1"/>
    <property type="match status" value="1"/>
</dbReference>
<evidence type="ECO:0000313" key="9">
    <source>
        <dbReference type="EMBL" id="OAL71823.1"/>
    </source>
</evidence>
<dbReference type="SUPFAM" id="SSF52540">
    <property type="entry name" value="P-loop containing nucleoside triphosphate hydrolases"/>
    <property type="match status" value="1"/>
</dbReference>
<sequence length="426" mass="47327">MDADSLRTPFLDVWEELKKDQRGYAVIKALSISPKWPILMVVLPRSILIGLTICQPILLNWLLDYLTESSEPKEKDIGCGLIGAYALVYFGIAMATGFYWYYHYRVLTMIRGCLVSAIGVKTLQLNTHSAEDPKAAVTLMSTDVERIIFGLRSFHEFWANAIQAGFLAFLLERQLGTLLWHFPALSDEPRETTCEKKYHPEQTIIEVTNGSFGWKDDRDVLHNINITIPRGQSTFIVGPVASGKSTLCHALLGETPISRGKVEIFTDAKNIGFCRQTPHLTNGTVQQNIIGFSIFQPRWYNTVVKACALVTDIDSLPRGNETIVGSDGLNLSGGQKQKIAIARALYALKPILLFDDVLSGLDYTRASHIFREVIGPKGLAQQHGITVIIATHATEYLPFADHIIALDKSGQVIQQGSFQSLRSSHP</sequence>
<evidence type="ECO:0000256" key="5">
    <source>
        <dbReference type="ARBA" id="ARBA00022989"/>
    </source>
</evidence>
<dbReference type="Pfam" id="PF00005">
    <property type="entry name" value="ABC_tran"/>
    <property type="match status" value="1"/>
</dbReference>
<dbReference type="PROSITE" id="PS50893">
    <property type="entry name" value="ABC_TRANSPORTER_2"/>
    <property type="match status" value="1"/>
</dbReference>
<reference evidence="9 10" key="1">
    <citation type="submission" date="2016-05" db="EMBL/GenBank/DDBJ databases">
        <title>Genome sequencing of Trichophyton violaceum CMCC(F)T3l isolated from hair.</title>
        <authorList>
            <person name="Zhan P."/>
            <person name="Tao Y."/>
            <person name="Liu W."/>
        </authorList>
    </citation>
    <scope>NUCLEOTIDE SEQUENCE [LARGE SCALE GENOMIC DNA]</scope>
    <source>
        <strain evidence="10">CMCC(F)T3l</strain>
    </source>
</reference>
<dbReference type="OrthoDB" id="6500128at2759"/>
<name>A0A178FJT7_TRIVO</name>
<dbReference type="PROSITE" id="PS00211">
    <property type="entry name" value="ABC_TRANSPORTER_1"/>
    <property type="match status" value="1"/>
</dbReference>
<dbReference type="PANTHER" id="PTHR24223">
    <property type="entry name" value="ATP-BINDING CASSETTE SUB-FAMILY C"/>
    <property type="match status" value="1"/>
</dbReference>
<accession>A0A178FJT7</accession>
<feature type="domain" description="ABC transporter" evidence="8">
    <location>
        <begin position="205"/>
        <end position="426"/>
    </location>
</feature>
<evidence type="ECO:0000256" key="6">
    <source>
        <dbReference type="ARBA" id="ARBA00023136"/>
    </source>
</evidence>
<dbReference type="PANTHER" id="PTHR24223:SF399">
    <property type="entry name" value="ABC TRANSPORTER ATNG"/>
    <property type="match status" value="1"/>
</dbReference>
<comment type="subcellular location">
    <subcellularLocation>
        <location evidence="1">Membrane</location>
        <topology evidence="1">Multi-pass membrane protein</topology>
    </subcellularLocation>
</comment>
<dbReference type="GO" id="GO:0005524">
    <property type="term" value="F:ATP binding"/>
    <property type="evidence" value="ECO:0007669"/>
    <property type="project" value="UniProtKB-KW"/>
</dbReference>
<gene>
    <name evidence="9" type="ORF">A7D00_3854</name>
</gene>
<keyword evidence="4" id="KW-0067">ATP-binding</keyword>
<feature type="transmembrane region" description="Helical" evidence="7">
    <location>
        <begin position="82"/>
        <end position="102"/>
    </location>
</feature>